<evidence type="ECO:0000313" key="2">
    <source>
        <dbReference type="EMBL" id="TKA38214.1"/>
    </source>
</evidence>
<sequence>MASENVRNMSKLSLASDEGESGSAPSRASPPASGTTPRGGQKSEPSPSPPPGHMPALSLAQALGSQQDGHAQSGIPNGHSQPARNFHGMLEEARQQYRRQNLVACRNICSQVLRSPNCPTYATVNALHLLSGTVSIGKGFDYLQQARQTIDEASRAGDTDVLRTLREKTAELQALYEKENAGVYATPWPDNGEEH</sequence>
<dbReference type="EMBL" id="NAJP01000046">
    <property type="protein sequence ID" value="TKA38214.1"/>
    <property type="molecule type" value="Genomic_DNA"/>
</dbReference>
<dbReference type="Proteomes" id="UP000310066">
    <property type="component" value="Unassembled WGS sequence"/>
</dbReference>
<reference evidence="2 3" key="1">
    <citation type="submission" date="2017-03" db="EMBL/GenBank/DDBJ databases">
        <title>Genomes of endolithic fungi from Antarctica.</title>
        <authorList>
            <person name="Coleine C."/>
            <person name="Masonjones S."/>
            <person name="Stajich J.E."/>
        </authorList>
    </citation>
    <scope>NUCLEOTIDE SEQUENCE [LARGE SCALE GENOMIC DNA]</scope>
    <source>
        <strain evidence="2 3">CCFEE 5311</strain>
    </source>
</reference>
<feature type="region of interest" description="Disordered" evidence="1">
    <location>
        <begin position="1"/>
        <end position="84"/>
    </location>
</feature>
<accession>A0A4U0UQR4</accession>
<name>A0A4U0UQR4_9PEZI</name>
<evidence type="ECO:0000313" key="3">
    <source>
        <dbReference type="Proteomes" id="UP000310066"/>
    </source>
</evidence>
<protein>
    <submittedName>
        <fullName evidence="2">Uncharacterized protein</fullName>
    </submittedName>
</protein>
<feature type="compositionally biased region" description="Low complexity" evidence="1">
    <location>
        <begin position="21"/>
        <end position="34"/>
    </location>
</feature>
<feature type="compositionally biased region" description="Polar residues" evidence="1">
    <location>
        <begin position="1"/>
        <end position="13"/>
    </location>
</feature>
<feature type="compositionally biased region" description="Polar residues" evidence="1">
    <location>
        <begin position="63"/>
        <end position="83"/>
    </location>
</feature>
<proteinExistence type="predicted"/>
<comment type="caution">
    <text evidence="2">The sequence shown here is derived from an EMBL/GenBank/DDBJ whole genome shotgun (WGS) entry which is preliminary data.</text>
</comment>
<gene>
    <name evidence="2" type="ORF">B0A54_09154</name>
</gene>
<evidence type="ECO:0000256" key="1">
    <source>
        <dbReference type="SAM" id="MobiDB-lite"/>
    </source>
</evidence>
<organism evidence="2 3">
    <name type="scientific">Friedmanniomyces endolithicus</name>
    <dbReference type="NCBI Taxonomy" id="329885"/>
    <lineage>
        <taxon>Eukaryota</taxon>
        <taxon>Fungi</taxon>
        <taxon>Dikarya</taxon>
        <taxon>Ascomycota</taxon>
        <taxon>Pezizomycotina</taxon>
        <taxon>Dothideomycetes</taxon>
        <taxon>Dothideomycetidae</taxon>
        <taxon>Mycosphaerellales</taxon>
        <taxon>Teratosphaeriaceae</taxon>
        <taxon>Friedmanniomyces</taxon>
    </lineage>
</organism>
<dbReference type="OrthoDB" id="3830464at2759"/>
<dbReference type="AlphaFoldDB" id="A0A4U0UQR4"/>